<dbReference type="PANTHER" id="PTHR24148:SF73">
    <property type="entry name" value="HET DOMAIN PROTEIN (AFU_ORTHOLOGUE AFUA_8G01020)"/>
    <property type="match status" value="1"/>
</dbReference>
<sequence>MSYSEIFLQLGTAPFDEIKSLLWSNLGPDERSIALKFQIALCICRSRFATNERDKVYGLLGAVPEDVQKHIVPDYSITIKDVYTKAAEYIINGTKRLDIVGSAFHFPVHITPMGLPSWVPDWSHISPMTPINWPVGRFSAGSKLDADVALDSQHHRVLSIRAITIDKVARRGIPVGTTNTVDEFIMAFINWFAMLQGHVPEDATEDQKLRAEETFCRIVVLDNTHPLFQSPDVWRQVTLYLFASLARKNLPGLILDPRLAACADDDCVDLLGVSHNSVIQEHFSPGMTGRSFFLTKSGIMGMGSGYLAAGDTAVVPFGCSTPLLLRNDGDHGEYRLVSDAYLDNYMYGRAIEEYSKEKCKPERFTVH</sequence>
<proteinExistence type="predicted"/>
<dbReference type="InterPro" id="IPR052895">
    <property type="entry name" value="HetReg/Transcr_Mod"/>
</dbReference>
<dbReference type="PANTHER" id="PTHR24148">
    <property type="entry name" value="ANKYRIN REPEAT DOMAIN-CONTAINING PROTEIN 39 HOMOLOG-RELATED"/>
    <property type="match status" value="1"/>
</dbReference>
<dbReference type="EMBL" id="JAWCUI010000077">
    <property type="protein sequence ID" value="KAL1889267.1"/>
    <property type="molecule type" value="Genomic_DNA"/>
</dbReference>
<reference evidence="1 2" key="1">
    <citation type="journal article" date="2024" name="IMA Fungus">
        <title>IMA Genome - F19 : A genome assembly and annotation guide to empower mycologists, including annotated draft genome sequences of Ceratocystis pirilliformis, Diaporthe australafricana, Fusarium ophioides, Paecilomyces lecythidis, and Sporothrix stenoceras.</title>
        <authorList>
            <person name="Aylward J."/>
            <person name="Wilson A.M."/>
            <person name="Visagie C.M."/>
            <person name="Spraker J."/>
            <person name="Barnes I."/>
            <person name="Buitendag C."/>
            <person name="Ceriani C."/>
            <person name="Del Mar Angel L."/>
            <person name="du Plessis D."/>
            <person name="Fuchs T."/>
            <person name="Gasser K."/>
            <person name="Kramer D."/>
            <person name="Li W."/>
            <person name="Munsamy K."/>
            <person name="Piso A."/>
            <person name="Price J.L."/>
            <person name="Sonnekus B."/>
            <person name="Thomas C."/>
            <person name="van der Nest A."/>
            <person name="van Dijk A."/>
            <person name="van Heerden A."/>
            <person name="van Vuuren N."/>
            <person name="Yilmaz N."/>
            <person name="Duong T.A."/>
            <person name="van der Merwe N.A."/>
            <person name="Wingfield M.J."/>
            <person name="Wingfield B.D."/>
        </authorList>
    </citation>
    <scope>NUCLEOTIDE SEQUENCE [LARGE SCALE GENOMIC DNA]</scope>
    <source>
        <strain evidence="1 2">CMW 5346</strain>
    </source>
</reference>
<evidence type="ECO:0000313" key="1">
    <source>
        <dbReference type="EMBL" id="KAL1889267.1"/>
    </source>
</evidence>
<protein>
    <submittedName>
        <fullName evidence="1">Uncharacterized protein</fullName>
    </submittedName>
</protein>
<keyword evidence="2" id="KW-1185">Reference proteome</keyword>
<dbReference type="Proteomes" id="UP001583186">
    <property type="component" value="Unassembled WGS sequence"/>
</dbReference>
<accession>A0ABR3YN45</accession>
<dbReference type="Pfam" id="PF26639">
    <property type="entry name" value="Het-6_barrel"/>
    <property type="match status" value="1"/>
</dbReference>
<comment type="caution">
    <text evidence="1">The sequence shown here is derived from an EMBL/GenBank/DDBJ whole genome shotgun (WGS) entry which is preliminary data.</text>
</comment>
<evidence type="ECO:0000313" key="2">
    <source>
        <dbReference type="Proteomes" id="UP001583186"/>
    </source>
</evidence>
<name>A0ABR3YN45_9PEZI</name>
<organism evidence="1 2">
    <name type="scientific">Sporothrix stenoceras</name>
    <dbReference type="NCBI Taxonomy" id="5173"/>
    <lineage>
        <taxon>Eukaryota</taxon>
        <taxon>Fungi</taxon>
        <taxon>Dikarya</taxon>
        <taxon>Ascomycota</taxon>
        <taxon>Pezizomycotina</taxon>
        <taxon>Sordariomycetes</taxon>
        <taxon>Sordariomycetidae</taxon>
        <taxon>Ophiostomatales</taxon>
        <taxon>Ophiostomataceae</taxon>
        <taxon>Sporothrix</taxon>
    </lineage>
</organism>
<gene>
    <name evidence="1" type="ORF">Sste5346_009022</name>
</gene>